<evidence type="ECO:0000256" key="2">
    <source>
        <dbReference type="ARBA" id="ARBA00029440"/>
    </source>
</evidence>
<reference evidence="5" key="1">
    <citation type="journal article" date="2019" name="Int. J. Syst. Evol. Microbiol.">
        <title>The Global Catalogue of Microorganisms (GCM) 10K type strain sequencing project: providing services to taxonomists for standard genome sequencing and annotation.</title>
        <authorList>
            <consortium name="The Broad Institute Genomics Platform"/>
            <consortium name="The Broad Institute Genome Sequencing Center for Infectious Disease"/>
            <person name="Wu L."/>
            <person name="Ma J."/>
        </authorList>
    </citation>
    <scope>NUCLEOTIDE SEQUENCE [LARGE SCALE GENOMIC DNA]</scope>
    <source>
        <strain evidence="5">JCM 3272</strain>
    </source>
</reference>
<gene>
    <name evidence="4" type="ORF">GCM10010170_022690</name>
</gene>
<keyword evidence="1" id="KW-0028">Amino-acid biosynthesis</keyword>
<comment type="pathway">
    <text evidence="2">Amino-acid biosynthesis.</text>
</comment>
<evidence type="ECO:0000313" key="4">
    <source>
        <dbReference type="EMBL" id="GAA2340068.1"/>
    </source>
</evidence>
<evidence type="ECO:0000313" key="5">
    <source>
        <dbReference type="Proteomes" id="UP001501444"/>
    </source>
</evidence>
<keyword evidence="5" id="KW-1185">Reference proteome</keyword>
<dbReference type="InterPro" id="IPR036393">
    <property type="entry name" value="AceGlu_kinase-like_sf"/>
</dbReference>
<evidence type="ECO:0000259" key="3">
    <source>
        <dbReference type="Pfam" id="PF00696"/>
    </source>
</evidence>
<evidence type="ECO:0000256" key="1">
    <source>
        <dbReference type="ARBA" id="ARBA00022605"/>
    </source>
</evidence>
<proteinExistence type="predicted"/>
<dbReference type="InterPro" id="IPR004662">
    <property type="entry name" value="AcgluKinase_fam"/>
</dbReference>
<name>A0ABP5SW46_9ACTN</name>
<dbReference type="Gene3D" id="3.40.1160.10">
    <property type="entry name" value="Acetylglutamate kinase-like"/>
    <property type="match status" value="1"/>
</dbReference>
<dbReference type="SUPFAM" id="SSF53633">
    <property type="entry name" value="Carbamate kinase-like"/>
    <property type="match status" value="1"/>
</dbReference>
<organism evidence="4 5">
    <name type="scientific">Dactylosporangium salmoneum</name>
    <dbReference type="NCBI Taxonomy" id="53361"/>
    <lineage>
        <taxon>Bacteria</taxon>
        <taxon>Bacillati</taxon>
        <taxon>Actinomycetota</taxon>
        <taxon>Actinomycetes</taxon>
        <taxon>Micromonosporales</taxon>
        <taxon>Micromonosporaceae</taxon>
        <taxon>Dactylosporangium</taxon>
    </lineage>
</organism>
<accession>A0ABP5SW46</accession>
<dbReference type="PIRSF" id="PIRSF000728">
    <property type="entry name" value="NAGK"/>
    <property type="match status" value="1"/>
</dbReference>
<dbReference type="Pfam" id="PF00696">
    <property type="entry name" value="AA_kinase"/>
    <property type="match status" value="1"/>
</dbReference>
<sequence>MVAKVGGSVLEALPPPWWDDAAAVARGRGLVLVHGWSAPLRAAQLAAGRQPLVLTSQHGRRSRFTDAEVLGDIRRTSAGLTALAAREMSARGATVAMVDAAAARILTAEVRPQRWWVDGELRRLENLVGPVRAVDAVALARWRRAVDALVVTPLAVAPGHPAVNTDADRAAAWIATALGAPELVFVTDVPGVLIDGAVRRRLRAGEADAAAEASGGMRKKLDAATAALGRGLTRAVIGRAPIGELLAGRAGTEVVA</sequence>
<protein>
    <recommendedName>
        <fullName evidence="3">Aspartate/glutamate/uridylate kinase domain-containing protein</fullName>
    </recommendedName>
</protein>
<comment type="caution">
    <text evidence="4">The sequence shown here is derived from an EMBL/GenBank/DDBJ whole genome shotgun (WGS) entry which is preliminary data.</text>
</comment>
<dbReference type="InterPro" id="IPR001048">
    <property type="entry name" value="Asp/Glu/Uridylate_kinase"/>
</dbReference>
<dbReference type="Proteomes" id="UP001501444">
    <property type="component" value="Unassembled WGS sequence"/>
</dbReference>
<dbReference type="EMBL" id="BAAARV010000019">
    <property type="protein sequence ID" value="GAA2340068.1"/>
    <property type="molecule type" value="Genomic_DNA"/>
</dbReference>
<feature type="domain" description="Aspartate/glutamate/uridylate kinase" evidence="3">
    <location>
        <begin position="2"/>
        <end position="237"/>
    </location>
</feature>